<accession>A0A1Y5IIG6</accession>
<name>A0A1Y5IIG6_OSTTA</name>
<dbReference type="InterPro" id="IPR018247">
    <property type="entry name" value="EF_Hand_1_Ca_BS"/>
</dbReference>
<proteinExistence type="predicted"/>
<dbReference type="Pfam" id="PF13833">
    <property type="entry name" value="EF-hand_8"/>
    <property type="match status" value="1"/>
</dbReference>
<dbReference type="AlphaFoldDB" id="A0A1Y5IIG6"/>
<keyword evidence="1" id="KW-0479">Metal-binding</keyword>
<protein>
    <submittedName>
        <fullName evidence="6">Ca2+/calmodulin-dependent protein phosphatase</fullName>
    </submittedName>
</protein>
<dbReference type="SUPFAM" id="SSF47473">
    <property type="entry name" value="EF-hand"/>
    <property type="match status" value="1"/>
</dbReference>
<dbReference type="GO" id="GO:0005509">
    <property type="term" value="F:calcium ion binding"/>
    <property type="evidence" value="ECO:0007669"/>
    <property type="project" value="InterPro"/>
</dbReference>
<dbReference type="Pfam" id="PF13499">
    <property type="entry name" value="EF-hand_7"/>
    <property type="match status" value="1"/>
</dbReference>
<gene>
    <name evidence="6" type="ORF">BE221DRAFT_143367</name>
</gene>
<dbReference type="PROSITE" id="PS00018">
    <property type="entry name" value="EF_HAND_1"/>
    <property type="match status" value="2"/>
</dbReference>
<reference evidence="6" key="1">
    <citation type="submission" date="2017-04" db="EMBL/GenBank/DDBJ databases">
        <title>Population genomics of picophytoplankton unveils novel chromosome hypervariability.</title>
        <authorList>
            <consortium name="DOE Joint Genome Institute"/>
            <person name="Blanc-Mathieu R."/>
            <person name="Krasovec M."/>
            <person name="Hebrard M."/>
            <person name="Yau S."/>
            <person name="Desgranges E."/>
            <person name="Martin J."/>
            <person name="Schackwitz W."/>
            <person name="Kuo A."/>
            <person name="Salin G."/>
            <person name="Donnadieu C."/>
            <person name="Desdevises Y."/>
            <person name="Sanchez-Ferandin S."/>
            <person name="Moreau H."/>
            <person name="Rivals E."/>
            <person name="Grigoriev I.V."/>
            <person name="Grimsley N."/>
            <person name="Eyre-Walker A."/>
            <person name="Piganeau G."/>
        </authorList>
    </citation>
    <scope>NUCLEOTIDE SEQUENCE [LARGE SCALE GENOMIC DNA]</scope>
    <source>
        <strain evidence="6">RCC 1115</strain>
    </source>
</reference>
<dbReference type="InterPro" id="IPR002048">
    <property type="entry name" value="EF_hand_dom"/>
</dbReference>
<evidence type="ECO:0000256" key="2">
    <source>
        <dbReference type="ARBA" id="ARBA00022737"/>
    </source>
</evidence>
<dbReference type="PANTHER" id="PTHR45942">
    <property type="entry name" value="PROTEIN PHOSPATASE 3 REGULATORY SUBUNIT B ALPHA ISOFORM TYPE 1"/>
    <property type="match status" value="1"/>
</dbReference>
<dbReference type="Gene3D" id="1.10.238.10">
    <property type="entry name" value="EF-hand"/>
    <property type="match status" value="1"/>
</dbReference>
<keyword evidence="2" id="KW-0677">Repeat</keyword>
<dbReference type="Proteomes" id="UP000195557">
    <property type="component" value="Unassembled WGS sequence"/>
</dbReference>
<dbReference type="InterPro" id="IPR011992">
    <property type="entry name" value="EF-hand-dom_pair"/>
</dbReference>
<evidence type="ECO:0000256" key="4">
    <source>
        <dbReference type="SAM" id="MobiDB-lite"/>
    </source>
</evidence>
<sequence length="485" mass="55370">MAEEVPPGDPPVEQVVDEPADEPADATPRTYLGVAIDFARALYKNCVPKRAILTPFEQGVKASRFLRRTRKDFARFDADGSGGIDRDELCDVLEIDRRGTTSRAVLDFFDADGDGKINFEEFVSTLGTLGAVVDNMRRCKENRKENIPREVCFVFTVMDFDGDGRVDRGDFAQLLWEYERRKERSFGRLKSVPVANFSAIDSSLEVTATERYIADQRAERREFLRPVRAFVKSATLYLSQQCPEAMTLQDVDKVYTEFKPLFEATIALHKQLRNISERCAKLIRTLYNGIDDIEELHRQMCDRAIAMRAKREENKGDWDWAKGLQRSSKHTSAREEHVNEERQVLAEVAQIGRLLRGERVVKSGTEEEREFLSAFSFRRDGSVHRAESRRLRGPRASGRGSSSIETARMRARQLAHQPPREAAKVLSELGVTAQKDVIHRLSRDNAAKIIVEMGQLQQDVLLCHFKELQESVMRIKIARVEDFGR</sequence>
<keyword evidence="3" id="KW-0106">Calcium</keyword>
<organism evidence="6">
    <name type="scientific">Ostreococcus tauri</name>
    <name type="common">Marine green alga</name>
    <dbReference type="NCBI Taxonomy" id="70448"/>
    <lineage>
        <taxon>Eukaryota</taxon>
        <taxon>Viridiplantae</taxon>
        <taxon>Chlorophyta</taxon>
        <taxon>Mamiellophyceae</taxon>
        <taxon>Mamiellales</taxon>
        <taxon>Bathycoccaceae</taxon>
        <taxon>Ostreococcus</taxon>
    </lineage>
</organism>
<evidence type="ECO:0000256" key="3">
    <source>
        <dbReference type="ARBA" id="ARBA00022837"/>
    </source>
</evidence>
<evidence type="ECO:0000313" key="6">
    <source>
        <dbReference type="EMBL" id="OUS49368.1"/>
    </source>
</evidence>
<dbReference type="SMART" id="SM00054">
    <property type="entry name" value="EFh"/>
    <property type="match status" value="3"/>
</dbReference>
<feature type="domain" description="EF-hand" evidence="5">
    <location>
        <begin position="97"/>
        <end position="132"/>
    </location>
</feature>
<dbReference type="EMBL" id="KZ155771">
    <property type="protein sequence ID" value="OUS49368.1"/>
    <property type="molecule type" value="Genomic_DNA"/>
</dbReference>
<dbReference type="CDD" id="cd00051">
    <property type="entry name" value="EFh"/>
    <property type="match status" value="2"/>
</dbReference>
<feature type="compositionally biased region" description="Acidic residues" evidence="4">
    <location>
        <begin position="15"/>
        <end position="24"/>
    </location>
</feature>
<evidence type="ECO:0000259" key="5">
    <source>
        <dbReference type="PROSITE" id="PS50222"/>
    </source>
</evidence>
<feature type="region of interest" description="Disordered" evidence="4">
    <location>
        <begin position="1"/>
        <end position="26"/>
    </location>
</feature>
<evidence type="ECO:0000256" key="1">
    <source>
        <dbReference type="ARBA" id="ARBA00022723"/>
    </source>
</evidence>
<dbReference type="PROSITE" id="PS50222">
    <property type="entry name" value="EF_HAND_2"/>
    <property type="match status" value="1"/>
</dbReference>